<dbReference type="AlphaFoldDB" id="A0A7Z9ATJ6"/>
<dbReference type="Pfam" id="PF21426">
    <property type="entry name" value="GBS104-like_Ig"/>
    <property type="match status" value="1"/>
</dbReference>
<feature type="region of interest" description="Disordered" evidence="1">
    <location>
        <begin position="163"/>
        <end position="213"/>
    </location>
</feature>
<feature type="transmembrane region" description="Helical" evidence="2">
    <location>
        <begin position="1141"/>
        <end position="1160"/>
    </location>
</feature>
<dbReference type="PROSITE" id="PS50234">
    <property type="entry name" value="VWFA"/>
    <property type="match status" value="1"/>
</dbReference>
<feature type="compositionally biased region" description="Basic and acidic residues" evidence="1">
    <location>
        <begin position="184"/>
        <end position="204"/>
    </location>
</feature>
<dbReference type="PANTHER" id="PTHR10579:SF43">
    <property type="entry name" value="ZINC FINGER (C3HC4-TYPE RING FINGER) FAMILY PROTEIN"/>
    <property type="match status" value="1"/>
</dbReference>
<dbReference type="InterPro" id="IPR036465">
    <property type="entry name" value="vWFA_dom_sf"/>
</dbReference>
<dbReference type="SUPFAM" id="SSF49478">
    <property type="entry name" value="Cna protein B-type domain"/>
    <property type="match status" value="1"/>
</dbReference>
<dbReference type="InterPro" id="IPR051266">
    <property type="entry name" value="CLCR"/>
</dbReference>
<evidence type="ECO:0000256" key="2">
    <source>
        <dbReference type="SAM" id="Phobius"/>
    </source>
</evidence>
<name>A0A7Z9ATJ6_ENTHR</name>
<dbReference type="SMART" id="SM00327">
    <property type="entry name" value="VWA"/>
    <property type="match status" value="1"/>
</dbReference>
<evidence type="ECO:0000256" key="1">
    <source>
        <dbReference type="SAM" id="MobiDB-lite"/>
    </source>
</evidence>
<sequence>MRKKQLFFLLGALGIIVVLNFFFQNRKLVEASNEATMEIMANEYGQVQAHQSAEQLTVELGLSENDQGHRYLVRVIDSETKEMLLPIPTTEYTEYLNETSGKWLTTSQFFKQEYHEKWIFAGIKQNQSVDVEVLVEQQTAENEQGKALTPIVKESFKFLENNTLEQQSSKESSLETTEQSTKSNEADTKESTERGNEEQQAKEQDLEEETKEEVVRPFEFPALFSAGNNKQTVTPIVPNYTNDSTGVYPQAAWQPTGNETVLNYQGNQNGQWDGVTSWNGDPSNRSNSYIEYGGTGEESSYAIRKYARETTTPGLYDVFLNVRGNVQKEFSPVDVVLVVDWSGSMNEDNRLAEVKRGVNSFVDTLDHSGIAEKINLGYIGYSSVGYNNGSIPLSSFNSVKNKIKAITPSTTQGGTFTQKALREAGEMLAEQNNHEKVIVLLTDGVPTYSYHVNKVFTEQDGSYYGTEFSDVREGAGNTSLLSRYYNVPDQNNREKEIRSTFIATIGEALALKERGIKIHGLGIQLQSDIPAGLSKADVETNMKKMVSTDESGQFYYESADRATDISDYLAKKAVHIAGTISNGKVIDPIAQPFVYEENTLTIKDVGKNAVAVMPTIGISGSTIQSNQLYLGKDQEIQIHYQVRIQTESKTFKPDVWYQMNEKTTLQPTADASTIVEFGVPSAKAPGVTLSFTKEWEEYDHDTSLRPDHITYEIKRTPTTDKNSWQTGFVQLNKPTNDTEGTWRREDIKLLSASNGADYHENMMLPKFNNQGQAFNYQASNEMTVEGYEAAKVNDTTWKNTKKFTPFDLNITKHSSSGAKNLVGAVFELTGQSKTIRLIDNKDGSYHLPADVRLMKGETYTLTEVQAPDGHELAQKNTWKIAVSAEGKVTIDGQSAKIEEQAILLTIENPFKKIPLAIHKYTLHGSEKVHLAGATFELQKKDAADSYRTVATKVSELTGLAQFTVEEPGEYRMVETKGPVGYDTIAGNYEWTIDQYGTFHYEHENVEVDPQWTLQHQNHLKPFNLTVYKKQDNGQSLKGASFKLEGEGSSVELPQAGESTDTFTFENLQPGSYTLTESKTPDGYQGLKKPVLIVVKEDGTVTVDGSKQESGLVAGAENNQITLTITNQVKVPLPETGGMGRIWFYLAGFLAISSTCFVAFFKKQRKGVA</sequence>
<dbReference type="NCBIfam" id="TIGR01167">
    <property type="entry name" value="LPXTG_anchor"/>
    <property type="match status" value="1"/>
</dbReference>
<evidence type="ECO:0000313" key="3">
    <source>
        <dbReference type="EMBL" id="VTQ59194.1"/>
    </source>
</evidence>
<dbReference type="EMBL" id="CABEEP010000001">
    <property type="protein sequence ID" value="VTQ59194.1"/>
    <property type="molecule type" value="Genomic_DNA"/>
</dbReference>
<keyword evidence="2" id="KW-0812">Transmembrane</keyword>
<comment type="caution">
    <text evidence="3">The sequence shown here is derived from an EMBL/GenBank/DDBJ whole genome shotgun (WGS) entry which is preliminary data.</text>
</comment>
<dbReference type="Gene3D" id="2.60.40.1140">
    <property type="entry name" value="Collagen-binding surface protein Cna, B-type domain"/>
    <property type="match status" value="1"/>
</dbReference>
<dbReference type="InterPro" id="IPR041033">
    <property type="entry name" value="SpaA_PFL_dom_1"/>
</dbReference>
<protein>
    <submittedName>
        <fullName evidence="3">von Willebrand factor type A domain-containing protein</fullName>
    </submittedName>
</protein>
<dbReference type="CDD" id="cd00198">
    <property type="entry name" value="vWFA"/>
    <property type="match status" value="1"/>
</dbReference>
<organism evidence="3 4">
    <name type="scientific">Enterococcus hirae</name>
    <dbReference type="NCBI Taxonomy" id="1354"/>
    <lineage>
        <taxon>Bacteria</taxon>
        <taxon>Bacillati</taxon>
        <taxon>Bacillota</taxon>
        <taxon>Bacilli</taxon>
        <taxon>Lactobacillales</taxon>
        <taxon>Enterococcaceae</taxon>
        <taxon>Enterococcus</taxon>
    </lineage>
</organism>
<dbReference type="Proteomes" id="UP000352698">
    <property type="component" value="Unassembled WGS sequence"/>
</dbReference>
<dbReference type="Pfam" id="PF17802">
    <property type="entry name" value="SpaA"/>
    <property type="match status" value="3"/>
</dbReference>
<dbReference type="SUPFAM" id="SSF53300">
    <property type="entry name" value="vWA-like"/>
    <property type="match status" value="1"/>
</dbReference>
<dbReference type="InterPro" id="IPR049319">
    <property type="entry name" value="GBS104-like_Ig"/>
</dbReference>
<gene>
    <name evidence="3" type="ORF">NCTC12204_00328</name>
</gene>
<dbReference type="PANTHER" id="PTHR10579">
    <property type="entry name" value="CALCIUM-ACTIVATED CHLORIDE CHANNEL REGULATOR"/>
    <property type="match status" value="1"/>
</dbReference>
<dbReference type="InterPro" id="IPR002035">
    <property type="entry name" value="VWF_A"/>
</dbReference>
<accession>A0A7Z9ATJ6</accession>
<keyword evidence="2" id="KW-0472">Membrane</keyword>
<keyword evidence="2" id="KW-1133">Transmembrane helix</keyword>
<dbReference type="InterPro" id="IPR013783">
    <property type="entry name" value="Ig-like_fold"/>
</dbReference>
<dbReference type="Pfam" id="PF00092">
    <property type="entry name" value="VWA"/>
    <property type="match status" value="1"/>
</dbReference>
<dbReference type="Gene3D" id="2.60.40.10">
    <property type="entry name" value="Immunoglobulins"/>
    <property type="match status" value="3"/>
</dbReference>
<dbReference type="Gene3D" id="3.40.50.410">
    <property type="entry name" value="von Willebrand factor, type A domain"/>
    <property type="match status" value="1"/>
</dbReference>
<evidence type="ECO:0000313" key="4">
    <source>
        <dbReference type="Proteomes" id="UP000352698"/>
    </source>
</evidence>
<feature type="compositionally biased region" description="Low complexity" evidence="1">
    <location>
        <begin position="163"/>
        <end position="183"/>
    </location>
</feature>
<dbReference type="RefSeq" id="WP_010738548.1">
    <property type="nucleotide sequence ID" value="NZ_CABEEP010000001.1"/>
</dbReference>
<reference evidence="3 4" key="1">
    <citation type="submission" date="2019-05" db="EMBL/GenBank/DDBJ databases">
        <authorList>
            <consortium name="Pathogen Informatics"/>
        </authorList>
    </citation>
    <scope>NUCLEOTIDE SEQUENCE [LARGE SCALE GENOMIC DNA]</scope>
    <source>
        <strain evidence="3 4">NCTC12204</strain>
    </source>
</reference>
<proteinExistence type="predicted"/>